<comment type="subunit">
    <text evidence="3">Part of the 50S ribosomal subunit.</text>
</comment>
<keyword evidence="1 3" id="KW-0689">Ribosomal protein</keyword>
<protein>
    <recommendedName>
        <fullName evidence="3">Large ribosomal subunit protein uL6</fullName>
    </recommendedName>
</protein>
<dbReference type="NCBIfam" id="TIGR03654">
    <property type="entry name" value="L6_bact"/>
    <property type="match status" value="1"/>
</dbReference>
<sequence length="179" mass="19797">MSRIGKKPINIPQGVEVEIEGNLVRVRGPKGVLEKEFHPRMRIEKRDNVVVVVPQGDSKLDKSLFGLTRTLIANMVEGVSKGFEKSLELSGLGYRAQKKGDTLVLSLGFSHPVEIEPPEGISFEVEGQQIIKVKGIDKEKVGQVAADIRKLRKPEPYKGTGIKYVGEVIRRKQGKAMAK</sequence>
<evidence type="ECO:0000259" key="6">
    <source>
        <dbReference type="Pfam" id="PF00347"/>
    </source>
</evidence>
<dbReference type="Proteomes" id="UP001461341">
    <property type="component" value="Chromosome"/>
</dbReference>
<dbReference type="PANTHER" id="PTHR11655:SF14">
    <property type="entry name" value="LARGE RIBOSOMAL SUBUNIT PROTEIN UL6M"/>
    <property type="match status" value="1"/>
</dbReference>
<keyword evidence="3 5" id="KW-0694">RNA-binding</keyword>
<dbReference type="InterPro" id="IPR036789">
    <property type="entry name" value="Ribosomal_uL6-like_a/b-dom_sf"/>
</dbReference>
<dbReference type="GO" id="GO:0005840">
    <property type="term" value="C:ribosome"/>
    <property type="evidence" value="ECO:0007669"/>
    <property type="project" value="UniProtKB-KW"/>
</dbReference>
<evidence type="ECO:0000256" key="5">
    <source>
        <dbReference type="RuleBase" id="RU003870"/>
    </source>
</evidence>
<proteinExistence type="inferred from homology"/>
<evidence type="ECO:0000256" key="4">
    <source>
        <dbReference type="RuleBase" id="RU003869"/>
    </source>
</evidence>
<comment type="function">
    <text evidence="3 5">This protein binds to the 23S rRNA, and is important in its secondary structure. It is located near the subunit interface in the base of the L7/L12 stalk, and near the tRNA binding site of the peptidyltransferase center.</text>
</comment>
<dbReference type="InterPro" id="IPR019906">
    <property type="entry name" value="Ribosomal_uL6_bac-type"/>
</dbReference>
<dbReference type="PANTHER" id="PTHR11655">
    <property type="entry name" value="60S/50S RIBOSOMAL PROTEIN L6/L9"/>
    <property type="match status" value="1"/>
</dbReference>
<keyword evidence="2 3" id="KW-0687">Ribonucleoprotein</keyword>
<keyword evidence="3 5" id="KW-0699">rRNA-binding</keyword>
<dbReference type="HAMAP" id="MF_01365_B">
    <property type="entry name" value="Ribosomal_uL6_B"/>
    <property type="match status" value="1"/>
</dbReference>
<evidence type="ECO:0000256" key="1">
    <source>
        <dbReference type="ARBA" id="ARBA00022980"/>
    </source>
</evidence>
<reference evidence="7 8" key="1">
    <citation type="submission" date="2023-03" db="EMBL/GenBank/DDBJ databases">
        <title>Novel Species.</title>
        <authorList>
            <person name="Ma S."/>
        </authorList>
    </citation>
    <scope>NUCLEOTIDE SEQUENCE [LARGE SCALE GENOMIC DNA]</scope>
    <source>
        <strain evidence="7 8">B11</strain>
    </source>
</reference>
<feature type="domain" description="Large ribosomal subunit protein uL6 alpha-beta" evidence="6">
    <location>
        <begin position="11"/>
        <end position="82"/>
    </location>
</feature>
<evidence type="ECO:0000313" key="7">
    <source>
        <dbReference type="EMBL" id="WZL76711.1"/>
    </source>
</evidence>
<evidence type="ECO:0000256" key="2">
    <source>
        <dbReference type="ARBA" id="ARBA00023274"/>
    </source>
</evidence>
<feature type="domain" description="Large ribosomal subunit protein uL6 alpha-beta" evidence="6">
    <location>
        <begin position="91"/>
        <end position="164"/>
    </location>
</feature>
<name>A0ABZ2YCI8_9BACT</name>
<organism evidence="7 8">
    <name type="scientific">Thermatribacter velox</name>
    <dbReference type="NCBI Taxonomy" id="3039681"/>
    <lineage>
        <taxon>Bacteria</taxon>
        <taxon>Pseudomonadati</taxon>
        <taxon>Atribacterota</taxon>
        <taxon>Atribacteria</taxon>
        <taxon>Atribacterales</taxon>
        <taxon>Thermatribacteraceae</taxon>
        <taxon>Thermatribacter</taxon>
    </lineage>
</organism>
<dbReference type="InterPro" id="IPR020040">
    <property type="entry name" value="Ribosomal_uL6_a/b-dom"/>
</dbReference>
<gene>
    <name evidence="3 7" type="primary">rplF</name>
    <name evidence="7" type="ORF">QBE54_02960</name>
</gene>
<dbReference type="PIRSF" id="PIRSF002162">
    <property type="entry name" value="Ribosomal_L6"/>
    <property type="match status" value="1"/>
</dbReference>
<dbReference type="PRINTS" id="PR00059">
    <property type="entry name" value="RIBOSOMALL6"/>
</dbReference>
<dbReference type="Pfam" id="PF00347">
    <property type="entry name" value="Ribosomal_L6"/>
    <property type="match status" value="2"/>
</dbReference>
<dbReference type="EMBL" id="CP121689">
    <property type="protein sequence ID" value="WZL76711.1"/>
    <property type="molecule type" value="Genomic_DNA"/>
</dbReference>
<dbReference type="InterPro" id="IPR000702">
    <property type="entry name" value="Ribosomal_uL6-like"/>
</dbReference>
<dbReference type="Gene3D" id="3.90.930.12">
    <property type="entry name" value="Ribosomal protein L6, alpha-beta domain"/>
    <property type="match status" value="2"/>
</dbReference>
<comment type="similarity">
    <text evidence="3 4">Belongs to the universal ribosomal protein uL6 family.</text>
</comment>
<accession>A0ABZ2YCI8</accession>
<dbReference type="RefSeq" id="WP_369018875.1">
    <property type="nucleotide sequence ID" value="NZ_CP121689.1"/>
</dbReference>
<dbReference type="SUPFAM" id="SSF56053">
    <property type="entry name" value="Ribosomal protein L6"/>
    <property type="match status" value="2"/>
</dbReference>
<evidence type="ECO:0000313" key="8">
    <source>
        <dbReference type="Proteomes" id="UP001461341"/>
    </source>
</evidence>
<evidence type="ECO:0000256" key="3">
    <source>
        <dbReference type="HAMAP-Rule" id="MF_01365"/>
    </source>
</evidence>
<keyword evidence="8" id="KW-1185">Reference proteome</keyword>